<dbReference type="PANTHER" id="PTHR46458:SF1">
    <property type="entry name" value="GEO09476P1"/>
    <property type="match status" value="1"/>
</dbReference>
<dbReference type="OrthoDB" id="38777at2759"/>
<accession>A0A9K3KD72</accession>
<evidence type="ECO:0000256" key="2">
    <source>
        <dbReference type="ARBA" id="ARBA00022617"/>
    </source>
</evidence>
<evidence type="ECO:0000256" key="1">
    <source>
        <dbReference type="ARBA" id="ARBA00022448"/>
    </source>
</evidence>
<evidence type="ECO:0000256" key="6">
    <source>
        <dbReference type="RuleBase" id="RU000356"/>
    </source>
</evidence>
<dbReference type="EMBL" id="JAGRRH010000027">
    <property type="protein sequence ID" value="KAG7340788.1"/>
    <property type="molecule type" value="Genomic_DNA"/>
</dbReference>
<comment type="similarity">
    <text evidence="6">Belongs to the globin family.</text>
</comment>
<dbReference type="InterPro" id="IPR050532">
    <property type="entry name" value="Globin-like_OT"/>
</dbReference>
<evidence type="ECO:0000256" key="4">
    <source>
        <dbReference type="ARBA" id="ARBA00022723"/>
    </source>
</evidence>
<reference evidence="8" key="1">
    <citation type="journal article" date="2021" name="Sci. Rep.">
        <title>Diploid genomic architecture of Nitzschia inconspicua, an elite biomass production diatom.</title>
        <authorList>
            <person name="Oliver A."/>
            <person name="Podell S."/>
            <person name="Pinowska A."/>
            <person name="Traller J.C."/>
            <person name="Smith S.R."/>
            <person name="McClure R."/>
            <person name="Beliaev A."/>
            <person name="Bohutskyi P."/>
            <person name="Hill E.A."/>
            <person name="Rabines A."/>
            <person name="Zheng H."/>
            <person name="Allen L.Z."/>
            <person name="Kuo A."/>
            <person name="Grigoriev I.V."/>
            <person name="Allen A.E."/>
            <person name="Hazlebeck D."/>
            <person name="Allen E.E."/>
        </authorList>
    </citation>
    <scope>NUCLEOTIDE SEQUENCE</scope>
    <source>
        <strain evidence="8">Hildebrandi</strain>
    </source>
</reference>
<name>A0A9K3KD72_9STRA</name>
<evidence type="ECO:0000256" key="3">
    <source>
        <dbReference type="ARBA" id="ARBA00022621"/>
    </source>
</evidence>
<keyword evidence="1 6" id="KW-0813">Transport</keyword>
<comment type="caution">
    <text evidence="8">The sequence shown here is derived from an EMBL/GenBank/DDBJ whole genome shotgun (WGS) entry which is preliminary data.</text>
</comment>
<dbReference type="GO" id="GO:0005344">
    <property type="term" value="F:oxygen carrier activity"/>
    <property type="evidence" value="ECO:0007669"/>
    <property type="project" value="UniProtKB-KW"/>
</dbReference>
<evidence type="ECO:0000313" key="8">
    <source>
        <dbReference type="EMBL" id="KAG7340788.1"/>
    </source>
</evidence>
<dbReference type="InterPro" id="IPR000971">
    <property type="entry name" value="Globin"/>
</dbReference>
<evidence type="ECO:0000259" key="7">
    <source>
        <dbReference type="PROSITE" id="PS01033"/>
    </source>
</evidence>
<dbReference type="AlphaFoldDB" id="A0A9K3KD72"/>
<proteinExistence type="inferred from homology"/>
<keyword evidence="2 6" id="KW-0349">Heme</keyword>
<dbReference type="GO" id="GO:0020037">
    <property type="term" value="F:heme binding"/>
    <property type="evidence" value="ECO:0007669"/>
    <property type="project" value="InterPro"/>
</dbReference>
<dbReference type="Pfam" id="PF00042">
    <property type="entry name" value="Globin"/>
    <property type="match status" value="1"/>
</dbReference>
<evidence type="ECO:0000313" key="9">
    <source>
        <dbReference type="Proteomes" id="UP000693970"/>
    </source>
</evidence>
<evidence type="ECO:0000256" key="5">
    <source>
        <dbReference type="ARBA" id="ARBA00023004"/>
    </source>
</evidence>
<reference evidence="8" key="2">
    <citation type="submission" date="2021-04" db="EMBL/GenBank/DDBJ databases">
        <authorList>
            <person name="Podell S."/>
        </authorList>
    </citation>
    <scope>NUCLEOTIDE SEQUENCE</scope>
    <source>
        <strain evidence="8">Hildebrandi</strain>
    </source>
</reference>
<dbReference type="PANTHER" id="PTHR46458">
    <property type="entry name" value="BLR2807 PROTEIN"/>
    <property type="match status" value="1"/>
</dbReference>
<dbReference type="GO" id="GO:0046872">
    <property type="term" value="F:metal ion binding"/>
    <property type="evidence" value="ECO:0007669"/>
    <property type="project" value="UniProtKB-KW"/>
</dbReference>
<dbReference type="Proteomes" id="UP000693970">
    <property type="component" value="Unassembled WGS sequence"/>
</dbReference>
<sequence>MNVDYRTVRAVDESWLRIREIPNYEQVAGEILFRKIFELAPAALGMYQFGSEFETGTEDALYQHPVFIGHAKAVVQMLDLAINMLGPDMDPVTVALKDLGARHTVYGVLPPHYEIVGQALLHTLEVALGDGWTDIVKKGWIGVYTFVSTAMMEGAEEHLKEKMEEERAEKCRQEEATPAQAEEAIAAAKARAAQAAKEKEVRFDTAHSLAEKNQLLVVKRSRKSLNRILLGNSVHSRSNISTENEIKKKKKKIPNSRIEDRGLVTWLDKALNISRHR</sequence>
<gene>
    <name evidence="8" type="ORF">IV203_024331</name>
</gene>
<organism evidence="8 9">
    <name type="scientific">Nitzschia inconspicua</name>
    <dbReference type="NCBI Taxonomy" id="303405"/>
    <lineage>
        <taxon>Eukaryota</taxon>
        <taxon>Sar</taxon>
        <taxon>Stramenopiles</taxon>
        <taxon>Ochrophyta</taxon>
        <taxon>Bacillariophyta</taxon>
        <taxon>Bacillariophyceae</taxon>
        <taxon>Bacillariophycidae</taxon>
        <taxon>Bacillariales</taxon>
        <taxon>Bacillariaceae</taxon>
        <taxon>Nitzschia</taxon>
    </lineage>
</organism>
<keyword evidence="5" id="KW-0408">Iron</keyword>
<keyword evidence="9" id="KW-1185">Reference proteome</keyword>
<keyword evidence="4" id="KW-0479">Metal-binding</keyword>
<dbReference type="PROSITE" id="PS01033">
    <property type="entry name" value="GLOBIN"/>
    <property type="match status" value="1"/>
</dbReference>
<feature type="domain" description="Globin" evidence="7">
    <location>
        <begin position="1"/>
        <end position="156"/>
    </location>
</feature>
<keyword evidence="3 6" id="KW-0561">Oxygen transport</keyword>
<protein>
    <submittedName>
        <fullName evidence="8">Flavohemoprotein</fullName>
    </submittedName>
</protein>